<dbReference type="InterPro" id="IPR020138">
    <property type="entry name" value="Uncharacterised_YqzF"/>
</dbReference>
<name>A0AAP1WMJ4_MAMLE</name>
<feature type="transmembrane region" description="Helical" evidence="1">
    <location>
        <begin position="5"/>
        <end position="24"/>
    </location>
</feature>
<proteinExistence type="predicted"/>
<dbReference type="Pfam" id="PF11118">
    <property type="entry name" value="DUF2627"/>
    <property type="match status" value="1"/>
</dbReference>
<protein>
    <submittedName>
        <fullName evidence="3">DUF2627 domain-containing protein</fullName>
    </submittedName>
</protein>
<evidence type="ECO:0000313" key="2">
    <source>
        <dbReference type="EMBL" id="MBU6113286.1"/>
    </source>
</evidence>
<keyword evidence="1" id="KW-0812">Transmembrane</keyword>
<sequence length="91" mass="10600">MQKYIALIILVIPGILAGLGIKWMRDAVFGELVPQLQFIWLQFLLGLIFFVFGVVFIGGYILHREKKNKRAQEYFLNKDNQRKQSKKADKS</sequence>
<dbReference type="EMBL" id="CP118848">
    <property type="protein sequence ID" value="WHI58647.1"/>
    <property type="molecule type" value="Genomic_DNA"/>
</dbReference>
<organism evidence="3 5">
    <name type="scientific">Mammaliicoccus lentus</name>
    <name type="common">Staphylococcus lentus</name>
    <dbReference type="NCBI Taxonomy" id="42858"/>
    <lineage>
        <taxon>Bacteria</taxon>
        <taxon>Bacillati</taxon>
        <taxon>Bacillota</taxon>
        <taxon>Bacilli</taxon>
        <taxon>Bacillales</taxon>
        <taxon>Staphylococcaceae</taxon>
        <taxon>Mammaliicoccus</taxon>
    </lineage>
</organism>
<dbReference type="RefSeq" id="WP_017000264.1">
    <property type="nucleotide sequence ID" value="NZ_CABIVY010000005.1"/>
</dbReference>
<evidence type="ECO:0000313" key="4">
    <source>
        <dbReference type="Proteomes" id="UP000770161"/>
    </source>
</evidence>
<dbReference type="AlphaFoldDB" id="A0AAP1WMJ4"/>
<feature type="transmembrane region" description="Helical" evidence="1">
    <location>
        <begin position="39"/>
        <end position="62"/>
    </location>
</feature>
<accession>A0AAP1WMJ4</accession>
<keyword evidence="4" id="KW-1185">Reference proteome</keyword>
<keyword evidence="1" id="KW-0472">Membrane</keyword>
<dbReference type="GeneID" id="99676582"/>
<gene>
    <name evidence="2" type="ORF">KQ656_04910</name>
    <name evidence="3" type="ORF">PYH69_07730</name>
</gene>
<evidence type="ECO:0000313" key="5">
    <source>
        <dbReference type="Proteomes" id="UP001223261"/>
    </source>
</evidence>
<evidence type="ECO:0000256" key="1">
    <source>
        <dbReference type="SAM" id="Phobius"/>
    </source>
</evidence>
<dbReference type="Proteomes" id="UP001223261">
    <property type="component" value="Chromosome"/>
</dbReference>
<keyword evidence="1" id="KW-1133">Transmembrane helix</keyword>
<reference evidence="3" key="2">
    <citation type="journal article" date="2023" name="Antibiotics">
        <title>Prevalence and Molecular Characterization of Methicillin-Resistant Staphylococci (MRS) and Mammaliicocci (MRM) in Dromedary Camels from Algeria: First Detection of SCCmec-mecC Hybrid in Methicillin-Resistant Mammaliicoccus lentus.</title>
        <authorList>
            <person name="Belhout C."/>
            <person name="Boyen F."/>
            <person name="Vereecke N."/>
            <person name="Theuns S."/>
            <person name="Taibi N."/>
            <person name="Stegger M."/>
            <person name="de la Fe-Rodriguez P.Y."/>
            <person name="Bouayad L."/>
            <person name="Elgroud R."/>
            <person name="Butaye P."/>
        </authorList>
    </citation>
    <scope>NUCLEOTIDE SEQUENCE</scope>
    <source>
        <strain evidence="3">7048</strain>
    </source>
</reference>
<dbReference type="Proteomes" id="UP000770161">
    <property type="component" value="Unassembled WGS sequence"/>
</dbReference>
<reference evidence="2 4" key="1">
    <citation type="submission" date="2021-06" db="EMBL/GenBank/DDBJ databases">
        <title>Staphylococcus lentus K169 genome sequencing.</title>
        <authorList>
            <person name="Sundareshan S."/>
            <person name="Akhila D.S."/>
            <person name="Prachi D."/>
            <person name="Sivakumar R."/>
            <person name="Rajendhran J."/>
            <person name="Isloor S."/>
            <person name="Hegde N.R."/>
        </authorList>
    </citation>
    <scope>NUCLEOTIDE SEQUENCE [LARGE SCALE GENOMIC DNA]</scope>
    <source>
        <strain evidence="2 4">K169</strain>
    </source>
</reference>
<evidence type="ECO:0000313" key="3">
    <source>
        <dbReference type="EMBL" id="WHI58647.1"/>
    </source>
</evidence>
<dbReference type="EMBL" id="JAHLZN010000005">
    <property type="protein sequence ID" value="MBU6113286.1"/>
    <property type="molecule type" value="Genomic_DNA"/>
</dbReference>